<protein>
    <submittedName>
        <fullName evidence="2">Uncharacterized protein</fullName>
    </submittedName>
</protein>
<dbReference type="KEGG" id="dpx:DAPPUDRAFT_273802"/>
<feature type="non-terminal residue" evidence="2">
    <location>
        <position position="333"/>
    </location>
</feature>
<keyword evidence="3" id="KW-1185">Reference proteome</keyword>
<name>E9I3Q1_DAPPU</name>
<gene>
    <name evidence="2" type="ORF">DAPPUDRAFT_273802</name>
</gene>
<dbReference type="HOGENOM" id="CLU_835683_0_0_1"/>
<accession>E9I3Q1</accession>
<dbReference type="EMBL" id="GL734683">
    <property type="protein sequence ID" value="EFX61379.1"/>
    <property type="molecule type" value="Genomic_DNA"/>
</dbReference>
<reference evidence="2 3" key="1">
    <citation type="journal article" date="2011" name="Science">
        <title>The ecoresponsive genome of Daphnia pulex.</title>
        <authorList>
            <person name="Colbourne J.K."/>
            <person name="Pfrender M.E."/>
            <person name="Gilbert D."/>
            <person name="Thomas W.K."/>
            <person name="Tucker A."/>
            <person name="Oakley T.H."/>
            <person name="Tokishita S."/>
            <person name="Aerts A."/>
            <person name="Arnold G.J."/>
            <person name="Basu M.K."/>
            <person name="Bauer D.J."/>
            <person name="Caceres C.E."/>
            <person name="Carmel L."/>
            <person name="Casola C."/>
            <person name="Choi J.H."/>
            <person name="Detter J.C."/>
            <person name="Dong Q."/>
            <person name="Dusheyko S."/>
            <person name="Eads B.D."/>
            <person name="Frohlich T."/>
            <person name="Geiler-Samerotte K.A."/>
            <person name="Gerlach D."/>
            <person name="Hatcher P."/>
            <person name="Jogdeo S."/>
            <person name="Krijgsveld J."/>
            <person name="Kriventseva E.V."/>
            <person name="Kultz D."/>
            <person name="Laforsch C."/>
            <person name="Lindquist E."/>
            <person name="Lopez J."/>
            <person name="Manak J.R."/>
            <person name="Muller J."/>
            <person name="Pangilinan J."/>
            <person name="Patwardhan R.P."/>
            <person name="Pitluck S."/>
            <person name="Pritham E.J."/>
            <person name="Rechtsteiner A."/>
            <person name="Rho M."/>
            <person name="Rogozin I.B."/>
            <person name="Sakarya O."/>
            <person name="Salamov A."/>
            <person name="Schaack S."/>
            <person name="Shapiro H."/>
            <person name="Shiga Y."/>
            <person name="Skalitzky C."/>
            <person name="Smith Z."/>
            <person name="Souvorov A."/>
            <person name="Sung W."/>
            <person name="Tang Z."/>
            <person name="Tsuchiya D."/>
            <person name="Tu H."/>
            <person name="Vos H."/>
            <person name="Wang M."/>
            <person name="Wolf Y.I."/>
            <person name="Yamagata H."/>
            <person name="Yamada T."/>
            <person name="Ye Y."/>
            <person name="Shaw J.R."/>
            <person name="Andrews J."/>
            <person name="Crease T.J."/>
            <person name="Tang H."/>
            <person name="Lucas S.M."/>
            <person name="Robertson H.M."/>
            <person name="Bork P."/>
            <person name="Koonin E.V."/>
            <person name="Zdobnov E.M."/>
            <person name="Grigoriev I.V."/>
            <person name="Lynch M."/>
            <person name="Boore J.L."/>
        </authorList>
    </citation>
    <scope>NUCLEOTIDE SEQUENCE [LARGE SCALE GENOMIC DNA]</scope>
</reference>
<evidence type="ECO:0000313" key="2">
    <source>
        <dbReference type="EMBL" id="EFX61379.1"/>
    </source>
</evidence>
<feature type="compositionally biased region" description="Basic and acidic residues" evidence="1">
    <location>
        <begin position="197"/>
        <end position="207"/>
    </location>
</feature>
<dbReference type="Proteomes" id="UP000000305">
    <property type="component" value="Unassembled WGS sequence"/>
</dbReference>
<proteinExistence type="predicted"/>
<organism evidence="2 3">
    <name type="scientific">Daphnia pulex</name>
    <name type="common">Water flea</name>
    <dbReference type="NCBI Taxonomy" id="6669"/>
    <lineage>
        <taxon>Eukaryota</taxon>
        <taxon>Metazoa</taxon>
        <taxon>Ecdysozoa</taxon>
        <taxon>Arthropoda</taxon>
        <taxon>Crustacea</taxon>
        <taxon>Branchiopoda</taxon>
        <taxon>Diplostraca</taxon>
        <taxon>Cladocera</taxon>
        <taxon>Anomopoda</taxon>
        <taxon>Daphniidae</taxon>
        <taxon>Daphnia</taxon>
    </lineage>
</organism>
<evidence type="ECO:0000256" key="1">
    <source>
        <dbReference type="SAM" id="MobiDB-lite"/>
    </source>
</evidence>
<dbReference type="AlphaFoldDB" id="E9I3Q1"/>
<evidence type="ECO:0000313" key="3">
    <source>
        <dbReference type="Proteomes" id="UP000000305"/>
    </source>
</evidence>
<feature type="compositionally biased region" description="Low complexity" evidence="1">
    <location>
        <begin position="145"/>
        <end position="165"/>
    </location>
</feature>
<sequence>MGQRFMLRGNIDDLAFMPNAPRLNRRGNPAGVSGIPQDIPVSRSSQERVDRHPKMIRHLLRKACVEPCIRIGTEGFRAVGDTGTTGIRVDDSRLQKCIPRNAPNLGTRQRHIVLAVIVQSNGPRHPMAVKVHVLQPITNRSPLSVPAAAARNSSASAESMPAAASTPSQAMPPTSVPAGTTRPPSRTVLDPSMRSFHPSETDKRRTASDSSKASGNFLARTHSPIRHDDLQTPNSAPDRSGHLLFRRIGSKGHVRVDASPAPTARKSRLAQRCEMGVLPMKHARFAQVLAACSAALGFYCPDSFAAESPKLELKDGERILFMGDTFFEREGDY</sequence>
<feature type="region of interest" description="Disordered" evidence="1">
    <location>
        <begin position="145"/>
        <end position="240"/>
    </location>
</feature>
<dbReference type="InParanoid" id="E9I3Q1"/>
<feature type="region of interest" description="Disordered" evidence="1">
    <location>
        <begin position="25"/>
        <end position="50"/>
    </location>
</feature>